<feature type="region of interest" description="Disordered" evidence="1">
    <location>
        <begin position="1"/>
        <end position="55"/>
    </location>
</feature>
<keyword evidence="2" id="KW-1133">Transmembrane helix</keyword>
<dbReference type="OrthoDB" id="4436466at2759"/>
<evidence type="ECO:0000256" key="2">
    <source>
        <dbReference type="SAM" id="Phobius"/>
    </source>
</evidence>
<dbReference type="InParanoid" id="A0A218YU51"/>
<reference evidence="3 4" key="1">
    <citation type="submission" date="2017-04" db="EMBL/GenBank/DDBJ databases">
        <title>Draft genome sequence of Marssonina coronaria NL1: causal agent of apple blotch.</title>
        <authorList>
            <person name="Cheng Q."/>
        </authorList>
    </citation>
    <scope>NUCLEOTIDE SEQUENCE [LARGE SCALE GENOMIC DNA]</scope>
    <source>
        <strain evidence="3 4">NL1</strain>
    </source>
</reference>
<dbReference type="AlphaFoldDB" id="A0A218YU51"/>
<keyword evidence="2" id="KW-0812">Transmembrane</keyword>
<keyword evidence="4" id="KW-1185">Reference proteome</keyword>
<evidence type="ECO:0000313" key="4">
    <source>
        <dbReference type="Proteomes" id="UP000242519"/>
    </source>
</evidence>
<proteinExistence type="predicted"/>
<protein>
    <submittedName>
        <fullName evidence="3">Uncharacterized protein</fullName>
    </submittedName>
</protein>
<name>A0A218YU51_9HELO</name>
<feature type="compositionally biased region" description="Basic residues" evidence="1">
    <location>
        <begin position="37"/>
        <end position="48"/>
    </location>
</feature>
<gene>
    <name evidence="3" type="ORF">B2J93_4492</name>
</gene>
<evidence type="ECO:0000256" key="1">
    <source>
        <dbReference type="SAM" id="MobiDB-lite"/>
    </source>
</evidence>
<sequence>MGKDKVDEVSEGMASCSEAQDGAIPQDESFIQDSRARMVHARPSRKKPKMESDSSRRTYYGGVIIRHSANDDAGAGAKADTQTTLIYDARVCKRSTMSHCFHRVFGLSAPRAEGEVGHSLRLCAKILDDAVPVFDVGAERWETGPSKPDSRHLDVTASPQLISRLNTMTARPIRKMGVIRTLLSTAALGGVGGGAAFAWWTRNSKFVPMTPSDAIFSSSAYAVQNPNRNPATQDLCVRRVPLTRIKPQLLEKEGKLVEAFCAGVWAGYGYAYQRRYLEKKYRNATTTAHQLWDRAALLASTYEPGTEITDHFEVVSKTPTSIVVRCGDSPLVQTVRDSDGLFEMGVEIKREEGVAEFRLKSVFFQGTGTTGTKPMPAHIEFLHRLYTKVWMETALRNVAL</sequence>
<dbReference type="Proteomes" id="UP000242519">
    <property type="component" value="Unassembled WGS sequence"/>
</dbReference>
<feature type="transmembrane region" description="Helical" evidence="2">
    <location>
        <begin position="178"/>
        <end position="200"/>
    </location>
</feature>
<organism evidence="3 4">
    <name type="scientific">Diplocarpon coronariae</name>
    <dbReference type="NCBI Taxonomy" id="2795749"/>
    <lineage>
        <taxon>Eukaryota</taxon>
        <taxon>Fungi</taxon>
        <taxon>Dikarya</taxon>
        <taxon>Ascomycota</taxon>
        <taxon>Pezizomycotina</taxon>
        <taxon>Leotiomycetes</taxon>
        <taxon>Helotiales</taxon>
        <taxon>Drepanopezizaceae</taxon>
        <taxon>Diplocarpon</taxon>
    </lineage>
</organism>
<accession>A0A218YU51</accession>
<keyword evidence="2" id="KW-0472">Membrane</keyword>
<dbReference type="STRING" id="503106.A0A218YU51"/>
<evidence type="ECO:0000313" key="3">
    <source>
        <dbReference type="EMBL" id="OWO97923.1"/>
    </source>
</evidence>
<comment type="caution">
    <text evidence="3">The sequence shown here is derived from an EMBL/GenBank/DDBJ whole genome shotgun (WGS) entry which is preliminary data.</text>
</comment>
<dbReference type="EMBL" id="MZNU01000417">
    <property type="protein sequence ID" value="OWO97923.1"/>
    <property type="molecule type" value="Genomic_DNA"/>
</dbReference>